<evidence type="ECO:0000313" key="2">
    <source>
        <dbReference type="EnsemblMetazoa" id="XP_793972"/>
    </source>
</evidence>
<reference evidence="3" key="1">
    <citation type="submission" date="2015-02" db="EMBL/GenBank/DDBJ databases">
        <title>Genome sequencing for Strongylocentrotus purpuratus.</title>
        <authorList>
            <person name="Murali S."/>
            <person name="Liu Y."/>
            <person name="Vee V."/>
            <person name="English A."/>
            <person name="Wang M."/>
            <person name="Skinner E."/>
            <person name="Han Y."/>
            <person name="Muzny D.M."/>
            <person name="Worley K.C."/>
            <person name="Gibbs R.A."/>
        </authorList>
    </citation>
    <scope>NUCLEOTIDE SEQUENCE</scope>
</reference>
<dbReference type="OrthoDB" id="417891at2759"/>
<dbReference type="CTD" id="79758"/>
<evidence type="ECO:0008006" key="4">
    <source>
        <dbReference type="Google" id="ProtNLM"/>
    </source>
</evidence>
<dbReference type="GeneID" id="589229"/>
<dbReference type="PROSITE" id="PS51257">
    <property type="entry name" value="PROKAR_LIPOPROTEIN"/>
    <property type="match status" value="1"/>
</dbReference>
<keyword evidence="1" id="KW-1133">Transmembrane helix</keyword>
<dbReference type="Pfam" id="PF00106">
    <property type="entry name" value="adh_short"/>
    <property type="match status" value="1"/>
</dbReference>
<organism evidence="2 3">
    <name type="scientific">Strongylocentrotus purpuratus</name>
    <name type="common">Purple sea urchin</name>
    <dbReference type="NCBI Taxonomy" id="7668"/>
    <lineage>
        <taxon>Eukaryota</taxon>
        <taxon>Metazoa</taxon>
        <taxon>Echinodermata</taxon>
        <taxon>Eleutherozoa</taxon>
        <taxon>Echinozoa</taxon>
        <taxon>Echinoidea</taxon>
        <taxon>Euechinoidea</taxon>
        <taxon>Echinacea</taxon>
        <taxon>Camarodonta</taxon>
        <taxon>Echinidea</taxon>
        <taxon>Strongylocentrotidae</taxon>
        <taxon>Strongylocentrotus</taxon>
    </lineage>
</organism>
<dbReference type="PRINTS" id="PR00081">
    <property type="entry name" value="GDHRDH"/>
</dbReference>
<sequence>MHLPKTVLFLCVFGVLIGCFWPFGSIMSIYRNSVFIVKGLREFCKSGYEHAAKSFDKAALDVDVSSQAFLITGANSGIGKSAALAVAQRGGTVHMICRNQTRGEEAKKEIETTTGNQKVFLHIVDMSDSQRVSDFAKEFAESGKELHVLVNNAGCMVNEREMTSAGYEFNFATNALGTYILTSHLIPVLQKAENSRVITVSSGGMYTQKLDLNNLQSEKTATFDGTMSYANQKRQQVIMTEQWAKKYPEIKFFTMHPGWADTPAVQNSMPDFHARFKDKLRSPEQGADTVIWLCLAKAPLDAESGGFYLDRKPQSKHLPLAWTKSSAGDEEKLMTILEDMSAKFSKE</sequence>
<dbReference type="InterPro" id="IPR002347">
    <property type="entry name" value="SDR_fam"/>
</dbReference>
<dbReference type="RefSeq" id="XP_793972.3">
    <property type="nucleotide sequence ID" value="XM_788879.5"/>
</dbReference>
<keyword evidence="1" id="KW-0472">Membrane</keyword>
<name>A0A7M7RFM9_STRPU</name>
<evidence type="ECO:0000313" key="3">
    <source>
        <dbReference type="Proteomes" id="UP000007110"/>
    </source>
</evidence>
<protein>
    <recommendedName>
        <fullName evidence="4">Dehydrogenase/reductase SDR family member 12</fullName>
    </recommendedName>
</protein>
<dbReference type="EnsemblMetazoa" id="XM_788879">
    <property type="protein sequence ID" value="XP_793972"/>
    <property type="gene ID" value="LOC589229"/>
</dbReference>
<dbReference type="Gene3D" id="3.40.50.720">
    <property type="entry name" value="NAD(P)-binding Rossmann-like Domain"/>
    <property type="match status" value="1"/>
</dbReference>
<dbReference type="InterPro" id="IPR036291">
    <property type="entry name" value="NAD(P)-bd_dom_sf"/>
</dbReference>
<evidence type="ECO:0000256" key="1">
    <source>
        <dbReference type="SAM" id="Phobius"/>
    </source>
</evidence>
<feature type="transmembrane region" description="Helical" evidence="1">
    <location>
        <begin position="7"/>
        <end position="30"/>
    </location>
</feature>
<keyword evidence="1" id="KW-0812">Transmembrane</keyword>
<reference evidence="2" key="2">
    <citation type="submission" date="2021-01" db="UniProtKB">
        <authorList>
            <consortium name="EnsemblMetazoa"/>
        </authorList>
    </citation>
    <scope>IDENTIFICATION</scope>
</reference>
<dbReference type="InterPro" id="IPR052992">
    <property type="entry name" value="SDR_member_12"/>
</dbReference>
<dbReference type="OMA" id="TYIMTTA"/>
<keyword evidence="3" id="KW-1185">Reference proteome</keyword>
<dbReference type="AlphaFoldDB" id="A0A7M7RFM9"/>
<dbReference type="InParanoid" id="A0A7M7RFM9"/>
<accession>A0A7M7RFM9</accession>
<dbReference type="Proteomes" id="UP000007110">
    <property type="component" value="Unassembled WGS sequence"/>
</dbReference>
<dbReference type="PANTHER" id="PTHR44656:SF7">
    <property type="entry name" value="DEHYDROGENASE_REDUCTASE SDR FAMILY MEMBER 12"/>
    <property type="match status" value="1"/>
</dbReference>
<proteinExistence type="predicted"/>
<dbReference type="PANTHER" id="PTHR44656">
    <property type="entry name" value="DEHYDROGENASE/REDUCTASE SDR FAMILY MEMBER 12"/>
    <property type="match status" value="1"/>
</dbReference>
<dbReference type="CDD" id="cd09808">
    <property type="entry name" value="DHRS-12_like_SDR_c-like"/>
    <property type="match status" value="1"/>
</dbReference>
<dbReference type="KEGG" id="spu:589229"/>
<dbReference type="SUPFAM" id="SSF51735">
    <property type="entry name" value="NAD(P)-binding Rossmann-fold domains"/>
    <property type="match status" value="1"/>
</dbReference>